<dbReference type="GO" id="GO:0032977">
    <property type="term" value="F:membrane insertase activity"/>
    <property type="evidence" value="ECO:0007669"/>
    <property type="project" value="InterPro"/>
</dbReference>
<evidence type="ECO:0000256" key="12">
    <source>
        <dbReference type="ARBA" id="ARBA00026028"/>
    </source>
</evidence>
<feature type="compositionally biased region" description="Basic and acidic residues" evidence="17">
    <location>
        <begin position="257"/>
        <end position="277"/>
    </location>
</feature>
<evidence type="ECO:0000256" key="13">
    <source>
        <dbReference type="ARBA" id="ARBA00031538"/>
    </source>
</evidence>
<name>A0A0R2QFU3_9ACTN</name>
<evidence type="ECO:0000256" key="7">
    <source>
        <dbReference type="ARBA" id="ARBA00022927"/>
    </source>
</evidence>
<comment type="similarity">
    <text evidence="2">Belongs to the OXA1/ALB3/YidC family. Type 1 subfamily.</text>
</comment>
<organism evidence="20 21">
    <name type="scientific">Acidimicrobiia bacterium BACL6 MAG-120924-bin43</name>
    <dbReference type="NCBI Taxonomy" id="1655583"/>
    <lineage>
        <taxon>Bacteria</taxon>
        <taxon>Bacillati</taxon>
        <taxon>Actinomycetota</taxon>
        <taxon>Acidimicrobiia</taxon>
        <taxon>acIV cluster</taxon>
    </lineage>
</organism>
<evidence type="ECO:0000256" key="4">
    <source>
        <dbReference type="ARBA" id="ARBA00022448"/>
    </source>
</evidence>
<dbReference type="GO" id="GO:0051205">
    <property type="term" value="P:protein insertion into membrane"/>
    <property type="evidence" value="ECO:0007669"/>
    <property type="project" value="TreeGrafter"/>
</dbReference>
<feature type="transmembrane region" description="Helical" evidence="18">
    <location>
        <begin position="20"/>
        <end position="39"/>
    </location>
</feature>
<feature type="domain" description="Membrane insertase YidC/Oxa/ALB C-terminal" evidence="19">
    <location>
        <begin position="19"/>
        <end position="238"/>
    </location>
</feature>
<dbReference type="CDD" id="cd20070">
    <property type="entry name" value="5TM_YidC_Alb3"/>
    <property type="match status" value="1"/>
</dbReference>
<protein>
    <recommendedName>
        <fullName evidence="3">Membrane protein insertase YidC</fullName>
    </recommendedName>
    <alternativeName>
        <fullName evidence="15">Foldase YidC</fullName>
    </alternativeName>
    <alternativeName>
        <fullName evidence="14">Membrane integrase YidC</fullName>
    </alternativeName>
    <alternativeName>
        <fullName evidence="13">Membrane protein YidC</fullName>
    </alternativeName>
</protein>
<evidence type="ECO:0000256" key="8">
    <source>
        <dbReference type="ARBA" id="ARBA00022989"/>
    </source>
</evidence>
<comment type="subcellular location">
    <subcellularLocation>
        <location evidence="1">Cell membrane</location>
        <topology evidence="1">Multi-pass membrane protein</topology>
    </subcellularLocation>
    <subcellularLocation>
        <location evidence="16">Membrane</location>
        <topology evidence="16">Multi-pass membrane protein</topology>
    </subcellularLocation>
</comment>
<evidence type="ECO:0000256" key="3">
    <source>
        <dbReference type="ARBA" id="ARBA00015325"/>
    </source>
</evidence>
<dbReference type="Proteomes" id="UP000051017">
    <property type="component" value="Unassembled WGS sequence"/>
</dbReference>
<keyword evidence="7" id="KW-0653">Protein transport</keyword>
<evidence type="ECO:0000259" key="19">
    <source>
        <dbReference type="Pfam" id="PF02096"/>
    </source>
</evidence>
<dbReference type="GO" id="GO:0005886">
    <property type="term" value="C:plasma membrane"/>
    <property type="evidence" value="ECO:0007669"/>
    <property type="project" value="UniProtKB-SubCell"/>
</dbReference>
<gene>
    <name evidence="20" type="ORF">ABR75_00635</name>
</gene>
<dbReference type="InterPro" id="IPR001708">
    <property type="entry name" value="YidC/ALB3/OXA1/COX18"/>
</dbReference>
<evidence type="ECO:0000256" key="17">
    <source>
        <dbReference type="SAM" id="MobiDB-lite"/>
    </source>
</evidence>
<dbReference type="Pfam" id="PF02096">
    <property type="entry name" value="60KD_IMP"/>
    <property type="match status" value="1"/>
</dbReference>
<dbReference type="GO" id="GO:0015031">
    <property type="term" value="P:protein transport"/>
    <property type="evidence" value="ECO:0007669"/>
    <property type="project" value="UniProtKB-KW"/>
</dbReference>
<evidence type="ECO:0000313" key="21">
    <source>
        <dbReference type="Proteomes" id="UP000051017"/>
    </source>
</evidence>
<feature type="transmembrane region" description="Helical" evidence="18">
    <location>
        <begin position="199"/>
        <end position="224"/>
    </location>
</feature>
<evidence type="ECO:0000313" key="20">
    <source>
        <dbReference type="EMBL" id="KRO49124.1"/>
    </source>
</evidence>
<keyword evidence="10" id="KW-0143">Chaperone</keyword>
<evidence type="ECO:0000256" key="9">
    <source>
        <dbReference type="ARBA" id="ARBA00023136"/>
    </source>
</evidence>
<proteinExistence type="inferred from homology"/>
<evidence type="ECO:0000256" key="10">
    <source>
        <dbReference type="ARBA" id="ARBA00023186"/>
    </source>
</evidence>
<comment type="function">
    <text evidence="11">Required for the insertion and/or proper folding and/or complex formation of integral membrane proteins into the membrane. Involved in integration of membrane proteins that insert both dependently and independently of the Sec translocase complex, as well as at least some lipoproteins. Aids folding of multispanning membrane proteins.</text>
</comment>
<keyword evidence="6 16" id="KW-0812">Transmembrane</keyword>
<keyword evidence="8 18" id="KW-1133">Transmembrane helix</keyword>
<dbReference type="PANTHER" id="PTHR12428:SF65">
    <property type="entry name" value="CYTOCHROME C OXIDASE ASSEMBLY PROTEIN COX18, MITOCHONDRIAL"/>
    <property type="match status" value="1"/>
</dbReference>
<dbReference type="InterPro" id="IPR047196">
    <property type="entry name" value="YidC_ALB_C"/>
</dbReference>
<dbReference type="InterPro" id="IPR028055">
    <property type="entry name" value="YidC/Oxa/ALB_C"/>
</dbReference>
<dbReference type="AlphaFoldDB" id="A0A0R2QFU3"/>
<comment type="caution">
    <text evidence="20">The sequence shown here is derived from an EMBL/GenBank/DDBJ whole genome shotgun (WGS) entry which is preliminary data.</text>
</comment>
<dbReference type="EMBL" id="LIBJ01000038">
    <property type="protein sequence ID" value="KRO49124.1"/>
    <property type="molecule type" value="Genomic_DNA"/>
</dbReference>
<feature type="region of interest" description="Disordered" evidence="17">
    <location>
        <begin position="251"/>
        <end position="319"/>
    </location>
</feature>
<evidence type="ECO:0000256" key="15">
    <source>
        <dbReference type="ARBA" id="ARBA00033342"/>
    </source>
</evidence>
<evidence type="ECO:0000256" key="6">
    <source>
        <dbReference type="ARBA" id="ARBA00022692"/>
    </source>
</evidence>
<evidence type="ECO:0000256" key="18">
    <source>
        <dbReference type="SAM" id="Phobius"/>
    </source>
</evidence>
<dbReference type="PANTHER" id="PTHR12428">
    <property type="entry name" value="OXA1"/>
    <property type="match status" value="1"/>
</dbReference>
<feature type="transmembrane region" description="Helical" evidence="18">
    <location>
        <begin position="82"/>
        <end position="102"/>
    </location>
</feature>
<evidence type="ECO:0000256" key="2">
    <source>
        <dbReference type="ARBA" id="ARBA00010527"/>
    </source>
</evidence>
<accession>A0A0R2QFU3</accession>
<keyword evidence="9 18" id="KW-0472">Membrane</keyword>
<dbReference type="NCBIfam" id="TIGR03592">
    <property type="entry name" value="yidC_oxa1_cterm"/>
    <property type="match status" value="1"/>
</dbReference>
<evidence type="ECO:0000256" key="1">
    <source>
        <dbReference type="ARBA" id="ARBA00004651"/>
    </source>
</evidence>
<evidence type="ECO:0000256" key="11">
    <source>
        <dbReference type="ARBA" id="ARBA00025034"/>
    </source>
</evidence>
<comment type="subunit">
    <text evidence="12">Interacts with the Sec translocase complex via SecD. Specifically interacts with transmembrane segments of nascent integral membrane proteins during membrane integration.</text>
</comment>
<evidence type="ECO:0000256" key="16">
    <source>
        <dbReference type="RuleBase" id="RU003945"/>
    </source>
</evidence>
<keyword evidence="4" id="KW-0813">Transport</keyword>
<evidence type="ECO:0000256" key="14">
    <source>
        <dbReference type="ARBA" id="ARBA00033245"/>
    </source>
</evidence>
<feature type="transmembrane region" description="Helical" evidence="18">
    <location>
        <begin position="162"/>
        <end position="178"/>
    </location>
</feature>
<reference evidence="20 21" key="1">
    <citation type="submission" date="2015-10" db="EMBL/GenBank/DDBJ databases">
        <title>Metagenome-Assembled Genomes uncover a global brackish microbiome.</title>
        <authorList>
            <person name="Hugerth L.W."/>
            <person name="Larsson J."/>
            <person name="Alneberg J."/>
            <person name="Lindh M.V."/>
            <person name="Legrand C."/>
            <person name="Pinhassi J."/>
            <person name="Andersson A.F."/>
        </authorList>
    </citation>
    <scope>NUCLEOTIDE SEQUENCE [LARGE SCALE GENOMIC DNA]</scope>
    <source>
        <strain evidence="20">BACL6 MAG-120924-bin43</strain>
    </source>
</reference>
<keyword evidence="5" id="KW-1003">Cell membrane</keyword>
<evidence type="ECO:0000256" key="5">
    <source>
        <dbReference type="ARBA" id="ARBA00022475"/>
    </source>
</evidence>
<sequence>MFELASRLIAQFYSLTHNYALAIGLVAVVVMLLITPLTLKSTKGMLEMQKLQPEMRRLQAEFKGDRQKLNEAMMKLYQEHKVNPMASCLPIVAQMPVFIIMFKALQGLIHRPDGAGTAFVPKYLNLTSDLYLSLKGKTEMISFGLDLSQTPIDAVNQSFGKGMIYVGFVALLAGLYFVQQKMVASRTVSPSMSATQAKLMQYLPVLFAVFQLFLPTGLIVYYMVQAIIRIIQQFYITKRFYGHDSSLGRQAQAASEQARDMNQKDKKDNKKEIKPAAKPDAPFSSKRVTPPKGKSSGTSRRPQAPGKSRSGSVARRPKP</sequence>